<sequence length="685" mass="74255">MEIGTDGNSPSISRQSSCNSSTNVVSSSPEIRLLSLNSIHNLSNQSTCSFKKVTPILSSSIGSNRANKSPQSQSTQLLPSFNNMTMSSTTTTPTTNITNSTTSSSASASALSPPKKNMISPNQVSGSLSLSSPSVINSYTSINLSSYEESPNTPVSSPPISTNSTPTSSTTDVNPMLLLSLSPPVTNGFGSYKPTRAIAGSKDLPERSSILIGESIDGKGSAGICSLYGWDWENKIRSGEPFADSFCLNLNPHPYIKAALTIADGSGHGEEPQKASRLAVLGANEYFDNLMCREIETTNELLTLVGNSILQAHKRIVDNEYYTSQEIHIEPKGATTFCIGTLCKFKDNNNISTGKNSPNSSLLNINNNSSSSSFASSTSSNTSSTSSSPCIVSSPDLMARSDSISRSSTPISIVSPNGQYSPSSGSSNTPPKLFSDSMDGDGVPSTPKEQWIFLTGSVGDSKAFRWCCTSGNVTEITNTNSKSRNFNDAGGQLGWMNGGEDKFWPIEAVDYPKNPRDDIKELLILSRNQKSQPHLKNLHFALALVNPGDRVFITSDGISDNFLNDNQISQRRTHRDEIEYNMTKFLKSQPQEALASCDSMVQAIVTYCIENTQQFRSVQEEMSKCLLRMKEIEKLGQEDISKPDSQYQQFRKLYSKLSNNTRSLKNGKPDHASIVMYEVPPLDNK</sequence>
<dbReference type="Proteomes" id="UP000076078">
    <property type="component" value="Unassembled WGS sequence"/>
</dbReference>
<dbReference type="InterPro" id="IPR053287">
    <property type="entry name" value="PP2C-like_domain"/>
</dbReference>
<dbReference type="Gene3D" id="3.60.40.10">
    <property type="entry name" value="PPM-type phosphatase domain"/>
    <property type="match status" value="1"/>
</dbReference>
<dbReference type="FunCoup" id="A0A151ZEA9">
    <property type="interactions" value="738"/>
</dbReference>
<dbReference type="InParanoid" id="A0A151ZEA9"/>
<gene>
    <name evidence="2" type="ORF">DLAC_06255</name>
</gene>
<feature type="region of interest" description="Disordered" evidence="1">
    <location>
        <begin position="146"/>
        <end position="172"/>
    </location>
</feature>
<feature type="region of interest" description="Disordered" evidence="1">
    <location>
        <begin position="373"/>
        <end position="392"/>
    </location>
</feature>
<feature type="region of interest" description="Disordered" evidence="1">
    <location>
        <begin position="1"/>
        <end position="24"/>
    </location>
</feature>
<dbReference type="OrthoDB" id="2556847at2759"/>
<feature type="region of interest" description="Disordered" evidence="1">
    <location>
        <begin position="61"/>
        <end position="131"/>
    </location>
</feature>
<feature type="compositionally biased region" description="Low complexity" evidence="1">
    <location>
        <begin position="150"/>
        <end position="172"/>
    </location>
</feature>
<evidence type="ECO:0000256" key="1">
    <source>
        <dbReference type="SAM" id="MobiDB-lite"/>
    </source>
</evidence>
<dbReference type="EMBL" id="LODT01000029">
    <property type="protein sequence ID" value="KYQ92293.1"/>
    <property type="molecule type" value="Genomic_DNA"/>
</dbReference>
<name>A0A151ZEA9_TIELA</name>
<feature type="compositionally biased region" description="Low complexity" evidence="1">
    <location>
        <begin position="69"/>
        <end position="131"/>
    </location>
</feature>
<accession>A0A151ZEA9</accession>
<feature type="compositionally biased region" description="Polar residues" evidence="1">
    <location>
        <begin position="1"/>
        <end position="15"/>
    </location>
</feature>
<feature type="compositionally biased region" description="Low complexity" evidence="1">
    <location>
        <begin position="401"/>
        <end position="415"/>
    </location>
</feature>
<evidence type="ECO:0000313" key="2">
    <source>
        <dbReference type="EMBL" id="KYQ92293.1"/>
    </source>
</evidence>
<protein>
    <submittedName>
        <fullName evidence="2">Protein phosphatase 2C-related protein</fullName>
    </submittedName>
</protein>
<dbReference type="InterPro" id="IPR036457">
    <property type="entry name" value="PPM-type-like_dom_sf"/>
</dbReference>
<evidence type="ECO:0000313" key="3">
    <source>
        <dbReference type="Proteomes" id="UP000076078"/>
    </source>
</evidence>
<feature type="region of interest" description="Disordered" evidence="1">
    <location>
        <begin position="401"/>
        <end position="444"/>
    </location>
</feature>
<comment type="caution">
    <text evidence="2">The sequence shown here is derived from an EMBL/GenBank/DDBJ whole genome shotgun (WGS) entry which is preliminary data.</text>
</comment>
<feature type="compositionally biased region" description="Polar residues" evidence="1">
    <location>
        <begin position="416"/>
        <end position="430"/>
    </location>
</feature>
<proteinExistence type="predicted"/>
<dbReference type="AlphaFoldDB" id="A0A151ZEA9"/>
<dbReference type="PANTHER" id="PTHR21586:SF4">
    <property type="entry name" value="PROTEIN PHOSPHATASE 2C-RELATED PROTEIN"/>
    <property type="match status" value="1"/>
</dbReference>
<keyword evidence="3" id="KW-1185">Reference proteome</keyword>
<reference evidence="2 3" key="1">
    <citation type="submission" date="2015-12" db="EMBL/GenBank/DDBJ databases">
        <title>Dictyostelia acquired genes for synthesis and detection of signals that induce cell-type specialization by lateral gene transfer from prokaryotes.</title>
        <authorList>
            <person name="Gloeckner G."/>
            <person name="Schaap P."/>
        </authorList>
    </citation>
    <scope>NUCLEOTIDE SEQUENCE [LARGE SCALE GENOMIC DNA]</scope>
    <source>
        <strain evidence="2 3">TK</strain>
    </source>
</reference>
<dbReference type="PANTHER" id="PTHR21586">
    <property type="entry name" value="TIPA"/>
    <property type="match status" value="1"/>
</dbReference>
<organism evidence="2 3">
    <name type="scientific">Tieghemostelium lacteum</name>
    <name type="common">Slime mold</name>
    <name type="synonym">Dictyostelium lacteum</name>
    <dbReference type="NCBI Taxonomy" id="361077"/>
    <lineage>
        <taxon>Eukaryota</taxon>
        <taxon>Amoebozoa</taxon>
        <taxon>Evosea</taxon>
        <taxon>Eumycetozoa</taxon>
        <taxon>Dictyostelia</taxon>
        <taxon>Dictyosteliales</taxon>
        <taxon>Raperosteliaceae</taxon>
        <taxon>Tieghemostelium</taxon>
    </lineage>
</organism>